<evidence type="ECO:0000313" key="5">
    <source>
        <dbReference type="Proteomes" id="UP000325286"/>
    </source>
</evidence>
<evidence type="ECO:0000259" key="3">
    <source>
        <dbReference type="PROSITE" id="PS51737"/>
    </source>
</evidence>
<dbReference type="InterPro" id="IPR025827">
    <property type="entry name" value="Zn_ribbon_recom_dom"/>
</dbReference>
<dbReference type="InterPro" id="IPR006119">
    <property type="entry name" value="Resolv_N"/>
</dbReference>
<dbReference type="KEGG" id="rul:UC8_13750"/>
<dbReference type="AlphaFoldDB" id="A0A5B9QK07"/>
<name>A0A5B9QK07_9BACT</name>
<dbReference type="GO" id="GO:0003677">
    <property type="term" value="F:DNA binding"/>
    <property type="evidence" value="ECO:0007669"/>
    <property type="project" value="InterPro"/>
</dbReference>
<dbReference type="Gene3D" id="3.90.1750.20">
    <property type="entry name" value="Putative Large Serine Recombinase, Chain B, Domain 2"/>
    <property type="match status" value="1"/>
</dbReference>
<sequence length="552" mass="62891">MTAKRQKLIRAVAYYRRSTKKQETSIADQRKAVLKYAEANGYEIVDEFIDDGISGDATEKRFAFLRMREEASSRKFEVVLCWDQDRFGRFDSLEAGHWCYPFRQAGVRIVTVNNGPIDWEDFTGRMMYSMQQEAKHQFLQDLSRNVLRGQIEAAKAGSWIGSPPYAYRIEGESKNKRLIPGDPVHVATVKRIFSEYVEEQRTLTDIARRLTTDGILSSGGSKRWKPSAVRVILANPAYTGLFRSNTYSYSKYHGYRDGQITKGGRRGPNDESDWIVFKDHHPPLVEKRIFNRAQRLLKRNEGRKCRYSRDENPYLLSGLLVCGNCGSLLWGIKNRGQSKVTTPQRYECSKRRREGKNACEGCTVGEQDVLDYLVQFIEENFIPTKDQTRLLSTAKRGKLKQSDLPKGFKKLKRLLVGDRGSASIAKDTHRRLADVEAQIAKAQRNLVLLDANNIPAAEERISQLSKLRDDLKDAAQQTPSENDVNELVSDVLTKLFWLCSLKEDEMRPVLNEIHRITIHTTGRGGGSARRYIFDHGDIEFAGTSGCSPHPEP</sequence>
<dbReference type="SUPFAM" id="SSF53041">
    <property type="entry name" value="Resolvase-like"/>
    <property type="match status" value="1"/>
</dbReference>
<keyword evidence="1" id="KW-0175">Coiled coil</keyword>
<dbReference type="PROSITE" id="PS51737">
    <property type="entry name" value="RECOMBINASE_DNA_BIND"/>
    <property type="match status" value="1"/>
</dbReference>
<dbReference type="InterPro" id="IPR011109">
    <property type="entry name" value="DNA_bind_recombinase_dom"/>
</dbReference>
<keyword evidence="5" id="KW-1185">Reference proteome</keyword>
<feature type="coiled-coil region" evidence="1">
    <location>
        <begin position="425"/>
        <end position="477"/>
    </location>
</feature>
<dbReference type="Pfam" id="PF07508">
    <property type="entry name" value="Recombinase"/>
    <property type="match status" value="1"/>
</dbReference>
<dbReference type="Pfam" id="PF00239">
    <property type="entry name" value="Resolvase"/>
    <property type="match status" value="1"/>
</dbReference>
<evidence type="ECO:0008006" key="6">
    <source>
        <dbReference type="Google" id="ProtNLM"/>
    </source>
</evidence>
<gene>
    <name evidence="4" type="ORF">UC8_13750</name>
</gene>
<dbReference type="InterPro" id="IPR050639">
    <property type="entry name" value="SSR_resolvase"/>
</dbReference>
<feature type="domain" description="Recombinase" evidence="3">
    <location>
        <begin position="164"/>
        <end position="303"/>
    </location>
</feature>
<evidence type="ECO:0000259" key="2">
    <source>
        <dbReference type="PROSITE" id="PS51736"/>
    </source>
</evidence>
<dbReference type="Pfam" id="PF13408">
    <property type="entry name" value="Zn_ribbon_recom"/>
    <property type="match status" value="1"/>
</dbReference>
<dbReference type="InterPro" id="IPR038109">
    <property type="entry name" value="DNA_bind_recomb_sf"/>
</dbReference>
<dbReference type="EMBL" id="CP042914">
    <property type="protein sequence ID" value="QEG39398.1"/>
    <property type="molecule type" value="Genomic_DNA"/>
</dbReference>
<proteinExistence type="predicted"/>
<dbReference type="PANTHER" id="PTHR30461">
    <property type="entry name" value="DNA-INVERTASE FROM LAMBDOID PROPHAGE"/>
    <property type="match status" value="1"/>
</dbReference>
<dbReference type="PANTHER" id="PTHR30461:SF23">
    <property type="entry name" value="DNA RECOMBINASE-RELATED"/>
    <property type="match status" value="1"/>
</dbReference>
<protein>
    <recommendedName>
        <fullName evidence="6">Recombinase</fullName>
    </recommendedName>
</protein>
<reference evidence="4 5" key="1">
    <citation type="submission" date="2019-08" db="EMBL/GenBank/DDBJ databases">
        <title>Deep-cultivation of Planctomycetes and their phenomic and genomic characterization uncovers novel biology.</title>
        <authorList>
            <person name="Wiegand S."/>
            <person name="Jogler M."/>
            <person name="Boedeker C."/>
            <person name="Pinto D."/>
            <person name="Vollmers J."/>
            <person name="Rivas-Marin E."/>
            <person name="Kohn T."/>
            <person name="Peeters S.H."/>
            <person name="Heuer A."/>
            <person name="Rast P."/>
            <person name="Oberbeckmann S."/>
            <person name="Bunk B."/>
            <person name="Jeske O."/>
            <person name="Meyerdierks A."/>
            <person name="Storesund J.E."/>
            <person name="Kallscheuer N."/>
            <person name="Luecker S."/>
            <person name="Lage O.M."/>
            <person name="Pohl T."/>
            <person name="Merkel B.J."/>
            <person name="Hornburger P."/>
            <person name="Mueller R.-W."/>
            <person name="Bruemmer F."/>
            <person name="Labrenz M."/>
            <person name="Spormann A.M."/>
            <person name="Op den Camp H."/>
            <person name="Overmann J."/>
            <person name="Amann R."/>
            <person name="Jetten M.S.M."/>
            <person name="Mascher T."/>
            <person name="Medema M.H."/>
            <person name="Devos D.P."/>
            <person name="Kaster A.-K."/>
            <person name="Ovreas L."/>
            <person name="Rohde M."/>
            <person name="Galperin M.Y."/>
            <person name="Jogler C."/>
        </authorList>
    </citation>
    <scope>NUCLEOTIDE SEQUENCE [LARGE SCALE GENOMIC DNA]</scope>
    <source>
        <strain evidence="4 5">UC8</strain>
    </source>
</reference>
<dbReference type="Proteomes" id="UP000325286">
    <property type="component" value="Chromosome"/>
</dbReference>
<dbReference type="GO" id="GO:0000150">
    <property type="term" value="F:DNA strand exchange activity"/>
    <property type="evidence" value="ECO:0007669"/>
    <property type="project" value="InterPro"/>
</dbReference>
<feature type="domain" description="Resolvase/invertase-type recombinase catalytic" evidence="2">
    <location>
        <begin position="10"/>
        <end position="157"/>
    </location>
</feature>
<evidence type="ECO:0000256" key="1">
    <source>
        <dbReference type="SAM" id="Coils"/>
    </source>
</evidence>
<organism evidence="4 5">
    <name type="scientific">Roseimaritima ulvae</name>
    <dbReference type="NCBI Taxonomy" id="980254"/>
    <lineage>
        <taxon>Bacteria</taxon>
        <taxon>Pseudomonadati</taxon>
        <taxon>Planctomycetota</taxon>
        <taxon>Planctomycetia</taxon>
        <taxon>Pirellulales</taxon>
        <taxon>Pirellulaceae</taxon>
        <taxon>Roseimaritima</taxon>
    </lineage>
</organism>
<dbReference type="PROSITE" id="PS51736">
    <property type="entry name" value="RECOMBINASES_3"/>
    <property type="match status" value="1"/>
</dbReference>
<dbReference type="SMART" id="SM00857">
    <property type="entry name" value="Resolvase"/>
    <property type="match status" value="1"/>
</dbReference>
<dbReference type="RefSeq" id="WP_068138887.1">
    <property type="nucleotide sequence ID" value="NZ_CP042914.1"/>
</dbReference>
<dbReference type="Gene3D" id="3.40.50.1390">
    <property type="entry name" value="Resolvase, N-terminal catalytic domain"/>
    <property type="match status" value="1"/>
</dbReference>
<accession>A0A5B9QK07</accession>
<dbReference type="OrthoDB" id="278150at2"/>
<dbReference type="InterPro" id="IPR036162">
    <property type="entry name" value="Resolvase-like_N_sf"/>
</dbReference>
<dbReference type="CDD" id="cd00338">
    <property type="entry name" value="Ser_Recombinase"/>
    <property type="match status" value="1"/>
</dbReference>
<evidence type="ECO:0000313" key="4">
    <source>
        <dbReference type="EMBL" id="QEG39398.1"/>
    </source>
</evidence>